<dbReference type="InterPro" id="IPR001471">
    <property type="entry name" value="AP2/ERF_dom"/>
</dbReference>
<evidence type="ECO:0000256" key="8">
    <source>
        <dbReference type="SAM" id="MobiDB-lite"/>
    </source>
</evidence>
<dbReference type="Gene3D" id="3.30.730.10">
    <property type="entry name" value="AP2/ERF domain"/>
    <property type="match status" value="1"/>
</dbReference>
<dbReference type="PANTHER" id="PTHR31985">
    <property type="entry name" value="ETHYLENE-RESPONSIVE TRANSCRIPTION FACTOR ERF042-RELATED"/>
    <property type="match status" value="1"/>
</dbReference>
<comment type="similarity">
    <text evidence="7">Belongs to the AP2/ERF transcription factor family. ERF subfamily.</text>
</comment>
<keyword evidence="4" id="KW-0010">Activator</keyword>
<feature type="domain" description="AP2/ERF" evidence="9">
    <location>
        <begin position="23"/>
        <end position="80"/>
    </location>
</feature>
<feature type="region of interest" description="Disordered" evidence="8">
    <location>
        <begin position="1"/>
        <end position="24"/>
    </location>
</feature>
<evidence type="ECO:0000256" key="2">
    <source>
        <dbReference type="ARBA" id="ARBA00023015"/>
    </source>
</evidence>
<evidence type="ECO:0000256" key="4">
    <source>
        <dbReference type="ARBA" id="ARBA00023159"/>
    </source>
</evidence>
<dbReference type="SMART" id="SM00380">
    <property type="entry name" value="AP2"/>
    <property type="match status" value="1"/>
</dbReference>
<sequence>MARGDTENNAAGKQQQYLSTRKRYRGVRRRKWGSWVAEVRFPNSRQRLWLGSYRNPEHAARAFDAAIYYLRGPGASCNFPGQLPDTPPTHKLSPEEIRAAAMRFARDVPTRPGEAQEDGMETSAETAVPNEGNSATVTGLPSAHKPIPAEKRIGAVQLANEGEKTAEEVDQGEGSSGTMVKPPEALKELPRPWNEEDEDNWPAFPYYDDIYRSSPLWNFEAPITYLDTKK</sequence>
<dbReference type="GO" id="GO:0003677">
    <property type="term" value="F:DNA binding"/>
    <property type="evidence" value="ECO:0007669"/>
    <property type="project" value="UniProtKB-KW"/>
</dbReference>
<dbReference type="CDD" id="cd00018">
    <property type="entry name" value="AP2"/>
    <property type="match status" value="1"/>
</dbReference>
<dbReference type="GO" id="GO:0005634">
    <property type="term" value="C:nucleus"/>
    <property type="evidence" value="ECO:0007669"/>
    <property type="project" value="UniProtKB-SubCell"/>
</dbReference>
<reference evidence="10" key="1">
    <citation type="submission" date="2022-05" db="EMBL/GenBank/DDBJ databases">
        <title>The Musa troglodytarum L. genome provides insights into the mechanism of non-climacteric behaviour and enrichment of carotenoids.</title>
        <authorList>
            <person name="Wang J."/>
        </authorList>
    </citation>
    <scope>NUCLEOTIDE SEQUENCE</scope>
    <source>
        <tissue evidence="10">Leaf</tissue>
    </source>
</reference>
<dbReference type="EMBL" id="CP097504">
    <property type="protein sequence ID" value="URD87729.1"/>
    <property type="molecule type" value="Genomic_DNA"/>
</dbReference>
<keyword evidence="6" id="KW-0539">Nucleus</keyword>
<dbReference type="PANTHER" id="PTHR31985:SF111">
    <property type="entry name" value="ETHYLENE-RESPONSIVE TRANSCRIPTION FACTOR ERF021"/>
    <property type="match status" value="1"/>
</dbReference>
<feature type="region of interest" description="Disordered" evidence="8">
    <location>
        <begin position="109"/>
        <end position="145"/>
    </location>
</feature>
<comment type="subcellular location">
    <subcellularLocation>
        <location evidence="1">Nucleus</location>
    </subcellularLocation>
</comment>
<organism evidence="10 11">
    <name type="scientific">Musa troglodytarum</name>
    <name type="common">fe'i banana</name>
    <dbReference type="NCBI Taxonomy" id="320322"/>
    <lineage>
        <taxon>Eukaryota</taxon>
        <taxon>Viridiplantae</taxon>
        <taxon>Streptophyta</taxon>
        <taxon>Embryophyta</taxon>
        <taxon>Tracheophyta</taxon>
        <taxon>Spermatophyta</taxon>
        <taxon>Magnoliopsida</taxon>
        <taxon>Liliopsida</taxon>
        <taxon>Zingiberales</taxon>
        <taxon>Musaceae</taxon>
        <taxon>Musa</taxon>
    </lineage>
</organism>
<dbReference type="PRINTS" id="PR00367">
    <property type="entry name" value="ETHRSPELEMNT"/>
</dbReference>
<dbReference type="SUPFAM" id="SSF54171">
    <property type="entry name" value="DNA-binding domain"/>
    <property type="match status" value="1"/>
</dbReference>
<feature type="region of interest" description="Disordered" evidence="8">
    <location>
        <begin position="162"/>
        <end position="200"/>
    </location>
</feature>
<keyword evidence="5" id="KW-0804">Transcription</keyword>
<protein>
    <submittedName>
        <fullName evidence="10">AP2</fullName>
    </submittedName>
</protein>
<keyword evidence="11" id="KW-1185">Reference proteome</keyword>
<feature type="compositionally biased region" description="Polar residues" evidence="8">
    <location>
        <begin position="7"/>
        <end position="19"/>
    </location>
</feature>
<feature type="compositionally biased region" description="Basic and acidic residues" evidence="8">
    <location>
        <begin position="184"/>
        <end position="194"/>
    </location>
</feature>
<evidence type="ECO:0000313" key="10">
    <source>
        <dbReference type="EMBL" id="URD87729.1"/>
    </source>
</evidence>
<dbReference type="InterPro" id="IPR016177">
    <property type="entry name" value="DNA-bd_dom_sf"/>
</dbReference>
<evidence type="ECO:0000259" key="9">
    <source>
        <dbReference type="PROSITE" id="PS51032"/>
    </source>
</evidence>
<evidence type="ECO:0000313" key="11">
    <source>
        <dbReference type="Proteomes" id="UP001055439"/>
    </source>
</evidence>
<name>A0A9E7F1D5_9LILI</name>
<dbReference type="GO" id="GO:0003700">
    <property type="term" value="F:DNA-binding transcription factor activity"/>
    <property type="evidence" value="ECO:0007669"/>
    <property type="project" value="InterPro"/>
</dbReference>
<keyword evidence="2" id="KW-0805">Transcription regulation</keyword>
<dbReference type="InterPro" id="IPR036955">
    <property type="entry name" value="AP2/ERF_dom_sf"/>
</dbReference>
<evidence type="ECO:0000256" key="3">
    <source>
        <dbReference type="ARBA" id="ARBA00023125"/>
    </source>
</evidence>
<dbReference type="PROSITE" id="PS51032">
    <property type="entry name" value="AP2_ERF"/>
    <property type="match status" value="1"/>
</dbReference>
<dbReference type="Pfam" id="PF00847">
    <property type="entry name" value="AP2"/>
    <property type="match status" value="1"/>
</dbReference>
<gene>
    <name evidence="10" type="ORF">MUK42_27272</name>
</gene>
<keyword evidence="3" id="KW-0238">DNA-binding</keyword>
<evidence type="ECO:0000256" key="6">
    <source>
        <dbReference type="ARBA" id="ARBA00023242"/>
    </source>
</evidence>
<evidence type="ECO:0000256" key="1">
    <source>
        <dbReference type="ARBA" id="ARBA00004123"/>
    </source>
</evidence>
<evidence type="ECO:0000256" key="5">
    <source>
        <dbReference type="ARBA" id="ARBA00023163"/>
    </source>
</evidence>
<accession>A0A9E7F1D5</accession>
<proteinExistence type="inferred from homology"/>
<dbReference type="InterPro" id="IPR051032">
    <property type="entry name" value="AP2/ERF_TF_ERF_subfamily"/>
</dbReference>
<evidence type="ECO:0000256" key="7">
    <source>
        <dbReference type="ARBA" id="ARBA00024343"/>
    </source>
</evidence>
<dbReference type="Proteomes" id="UP001055439">
    <property type="component" value="Chromosome 2"/>
</dbReference>
<dbReference type="OrthoDB" id="1918918at2759"/>
<dbReference type="AlphaFoldDB" id="A0A9E7F1D5"/>